<proteinExistence type="predicted"/>
<comment type="caution">
    <text evidence="1">The sequence shown here is derived from an EMBL/GenBank/DDBJ whole genome shotgun (WGS) entry which is preliminary data.</text>
</comment>
<keyword evidence="2" id="KW-1185">Reference proteome</keyword>
<reference evidence="2" key="1">
    <citation type="journal article" date="2019" name="Int. J. Syst. Evol. Microbiol.">
        <title>The Global Catalogue of Microorganisms (GCM) 10K type strain sequencing project: providing services to taxonomists for standard genome sequencing and annotation.</title>
        <authorList>
            <consortium name="The Broad Institute Genomics Platform"/>
            <consortium name="The Broad Institute Genome Sequencing Center for Infectious Disease"/>
            <person name="Wu L."/>
            <person name="Ma J."/>
        </authorList>
    </citation>
    <scope>NUCLEOTIDE SEQUENCE [LARGE SCALE GENOMIC DNA]</scope>
    <source>
        <strain evidence="2">JCM 13518</strain>
    </source>
</reference>
<dbReference type="NCBIfam" id="TIGR03704">
    <property type="entry name" value="PrmC_rel_meth"/>
    <property type="match status" value="1"/>
</dbReference>
<dbReference type="EMBL" id="BAAAME010000002">
    <property type="protein sequence ID" value="GAA1731114.1"/>
    <property type="molecule type" value="Genomic_DNA"/>
</dbReference>
<dbReference type="InterPro" id="IPR050320">
    <property type="entry name" value="N5-glutamine_MTase"/>
</dbReference>
<dbReference type="RefSeq" id="WP_344198318.1">
    <property type="nucleotide sequence ID" value="NZ_BAAAME010000002.1"/>
</dbReference>
<dbReference type="Proteomes" id="UP001501057">
    <property type="component" value="Unassembled WGS sequence"/>
</dbReference>
<organism evidence="1 2">
    <name type="scientific">Aeromicrobium alkaliterrae</name>
    <dbReference type="NCBI Taxonomy" id="302168"/>
    <lineage>
        <taxon>Bacteria</taxon>
        <taxon>Bacillati</taxon>
        <taxon>Actinomycetota</taxon>
        <taxon>Actinomycetes</taxon>
        <taxon>Propionibacteriales</taxon>
        <taxon>Nocardioidaceae</taxon>
        <taxon>Aeromicrobium</taxon>
    </lineage>
</organism>
<gene>
    <name evidence="1" type="ORF">GCM10009710_09700</name>
</gene>
<evidence type="ECO:0008006" key="3">
    <source>
        <dbReference type="Google" id="ProtNLM"/>
    </source>
</evidence>
<evidence type="ECO:0000313" key="1">
    <source>
        <dbReference type="EMBL" id="GAA1731114.1"/>
    </source>
</evidence>
<dbReference type="Gene3D" id="3.40.50.150">
    <property type="entry name" value="Vaccinia Virus protein VP39"/>
    <property type="match status" value="1"/>
</dbReference>
<sequence>MTDPGLVQRLRAAGCVFAEDEAALLSAEASGAELELLVRRRAAGEPLETVLGWVEVDGLRLVVGRGCFVPRQRTVLLARLAIEARPHLLVEVCCGVAPIAALVARALPGAELHAADLDPVPLTSARLNLAGRGSVHEGDLTAPLPTSLRGRVDVLVANAPYVPTAEIAHMPPEARLHEPTVALDGGVDGLDLHRRLAREAPAWLRPGGVLLIETSRRQAPATAAACAAAGLVPAIVRDDGIDATAVRAVSDFDRLTPDPGPPHFRSITP</sequence>
<dbReference type="InterPro" id="IPR022446">
    <property type="entry name" value="MeTrfrase_put"/>
</dbReference>
<dbReference type="CDD" id="cd02440">
    <property type="entry name" value="AdoMet_MTases"/>
    <property type="match status" value="1"/>
</dbReference>
<protein>
    <recommendedName>
        <fullName evidence="3">Methyltransferase small domain-containing protein</fullName>
    </recommendedName>
</protein>
<dbReference type="PANTHER" id="PTHR18895:SF74">
    <property type="entry name" value="MTRF1L RELEASE FACTOR GLUTAMINE METHYLTRANSFERASE"/>
    <property type="match status" value="1"/>
</dbReference>
<dbReference type="PANTHER" id="PTHR18895">
    <property type="entry name" value="HEMK METHYLTRANSFERASE"/>
    <property type="match status" value="1"/>
</dbReference>
<evidence type="ECO:0000313" key="2">
    <source>
        <dbReference type="Proteomes" id="UP001501057"/>
    </source>
</evidence>
<name>A0ABP4VQ85_9ACTN</name>
<dbReference type="InterPro" id="IPR029063">
    <property type="entry name" value="SAM-dependent_MTases_sf"/>
</dbReference>
<accession>A0ABP4VQ85</accession>
<dbReference type="SUPFAM" id="SSF53335">
    <property type="entry name" value="S-adenosyl-L-methionine-dependent methyltransferases"/>
    <property type="match status" value="1"/>
</dbReference>